<dbReference type="KEGG" id="lnu:N7U66_03395"/>
<keyword evidence="2" id="KW-1185">Reference proteome</keyword>
<reference evidence="1" key="1">
    <citation type="submission" date="2022-11" db="EMBL/GenBank/DDBJ databases">
        <title>Lacinutrix neustonica HL-RS19T sp. nov., isolated from the surface microlayer sample of brackish Lake Shihwa.</title>
        <authorList>
            <person name="Choi J.Y."/>
            <person name="Hwang C.Y."/>
        </authorList>
    </citation>
    <scope>NUCLEOTIDE SEQUENCE</scope>
    <source>
        <strain evidence="1">HL-RS19</strain>
    </source>
</reference>
<dbReference type="EMBL" id="CP113088">
    <property type="protein sequence ID" value="WAC02729.1"/>
    <property type="molecule type" value="Genomic_DNA"/>
</dbReference>
<gene>
    <name evidence="1" type="ORF">N7U66_03395</name>
</gene>
<dbReference type="AlphaFoldDB" id="A0A9E8MYS5"/>
<proteinExistence type="predicted"/>
<organism evidence="1 2">
    <name type="scientific">Lacinutrix neustonica</name>
    <dbReference type="NCBI Taxonomy" id="2980107"/>
    <lineage>
        <taxon>Bacteria</taxon>
        <taxon>Pseudomonadati</taxon>
        <taxon>Bacteroidota</taxon>
        <taxon>Flavobacteriia</taxon>
        <taxon>Flavobacteriales</taxon>
        <taxon>Flavobacteriaceae</taxon>
        <taxon>Lacinutrix</taxon>
    </lineage>
</organism>
<accession>A0A9E8MYS5</accession>
<name>A0A9E8MYS5_9FLAO</name>
<evidence type="ECO:0000313" key="1">
    <source>
        <dbReference type="EMBL" id="WAC02729.1"/>
    </source>
</evidence>
<protein>
    <submittedName>
        <fullName evidence="1">Uncharacterized protein</fullName>
    </submittedName>
</protein>
<dbReference type="Proteomes" id="UP001164705">
    <property type="component" value="Chromosome"/>
</dbReference>
<evidence type="ECO:0000313" key="2">
    <source>
        <dbReference type="Proteomes" id="UP001164705"/>
    </source>
</evidence>
<dbReference type="RefSeq" id="WP_267677327.1">
    <property type="nucleotide sequence ID" value="NZ_CP113088.1"/>
</dbReference>
<sequence>MNSDCNYNPGKPVKFTLDGITNCSENISLELGRYIPIKGLVLPDLNVDILADNFLVCDDFNEVTITVNNNSTEAIAQQQLVLTLPVGVAFESSVSGFPPPNTTTPTTVSWNLPI</sequence>